<reference evidence="1" key="1">
    <citation type="submission" date="2023-10" db="EMBL/GenBank/DDBJ databases">
        <title>Amphibacter perezi, gen. nov., sp. nov. a novel taxa of the family Comamonadaceae, class Betaproteobacteria isolated from the skin microbiota of Pelophylax perezi from different populations.</title>
        <authorList>
            <person name="Costa S."/>
            <person name="Proenca D.N."/>
            <person name="Lopes I."/>
            <person name="Morais P.V."/>
        </authorList>
    </citation>
    <scope>NUCLEOTIDE SEQUENCE</scope>
    <source>
        <strain evidence="1">SL12-8</strain>
    </source>
</reference>
<evidence type="ECO:0000313" key="1">
    <source>
        <dbReference type="EMBL" id="MEJ7138175.1"/>
    </source>
</evidence>
<accession>A0ACC6P1R3</accession>
<protein>
    <submittedName>
        <fullName evidence="1">BON domain-containing protein</fullName>
    </submittedName>
</protein>
<dbReference type="Proteomes" id="UP001364695">
    <property type="component" value="Unassembled WGS sequence"/>
</dbReference>
<comment type="caution">
    <text evidence="1">The sequence shown here is derived from an EMBL/GenBank/DDBJ whole genome shotgun (WGS) entry which is preliminary data.</text>
</comment>
<sequence length="216" mass="22550">MALSALLSATLLLPACVPVLLAGAATGGVAVAVDRRSSGAQLDDKSIELRAGSFMRGMLPSNAHINVNSYNRKVLITGEVPRAEDKITAERAIRTIPAVQGVVNELAVQRASALSERASDTWITTRVKSLYLNSRELSVSAISVMTERGVVYLMGLLTPGEGKRAAELASGVPGVTKVVALFETITVAQRDEILRVGPKDAVTPAPGLASPAVTPP</sequence>
<keyword evidence="2" id="KW-1185">Reference proteome</keyword>
<organism evidence="1 2">
    <name type="scientific">Amphibiibacter pelophylacis</name>
    <dbReference type="NCBI Taxonomy" id="1799477"/>
    <lineage>
        <taxon>Bacteria</taxon>
        <taxon>Pseudomonadati</taxon>
        <taxon>Pseudomonadota</taxon>
        <taxon>Betaproteobacteria</taxon>
        <taxon>Burkholderiales</taxon>
        <taxon>Sphaerotilaceae</taxon>
        <taxon>Amphibiibacter</taxon>
    </lineage>
</organism>
<dbReference type="EMBL" id="JAWDIE010000008">
    <property type="protein sequence ID" value="MEJ7138175.1"/>
    <property type="molecule type" value="Genomic_DNA"/>
</dbReference>
<proteinExistence type="predicted"/>
<gene>
    <name evidence="1" type="ORF">RV045_06990</name>
</gene>
<evidence type="ECO:0000313" key="2">
    <source>
        <dbReference type="Proteomes" id="UP001364695"/>
    </source>
</evidence>
<name>A0ACC6P1R3_9BURK</name>